<dbReference type="AlphaFoldDB" id="A0A9D4CSU2"/>
<reference evidence="1" key="1">
    <citation type="journal article" date="2019" name="bioRxiv">
        <title>The Genome of the Zebra Mussel, Dreissena polymorpha: A Resource for Invasive Species Research.</title>
        <authorList>
            <person name="McCartney M.A."/>
            <person name="Auch B."/>
            <person name="Kono T."/>
            <person name="Mallez S."/>
            <person name="Zhang Y."/>
            <person name="Obille A."/>
            <person name="Becker A."/>
            <person name="Abrahante J.E."/>
            <person name="Garbe J."/>
            <person name="Badalamenti J.P."/>
            <person name="Herman A."/>
            <person name="Mangelson H."/>
            <person name="Liachko I."/>
            <person name="Sullivan S."/>
            <person name="Sone E.D."/>
            <person name="Koren S."/>
            <person name="Silverstein K.A.T."/>
            <person name="Beckman K.B."/>
            <person name="Gohl D.M."/>
        </authorList>
    </citation>
    <scope>NUCLEOTIDE SEQUENCE</scope>
    <source>
        <strain evidence="1">Duluth1</strain>
        <tissue evidence="1">Whole animal</tissue>
    </source>
</reference>
<keyword evidence="2" id="KW-1185">Reference proteome</keyword>
<dbReference type="EMBL" id="JAIWYP010000012">
    <property type="protein sequence ID" value="KAH3730027.1"/>
    <property type="molecule type" value="Genomic_DNA"/>
</dbReference>
<sequence length="192" mass="23833">MSRLSNTLDIDIALDDSDVSMPWRRRYPRFEARRLNRRHNDEWCTVAVSIVGGESINPELIDPSFDTKTPKQHSHCWRDRGASLYNGKREMICLALRVGMGVPRIRKEKGRRKRKKRISIDESRYINDSRIIVGRPNIRYWNNIIIEYNYYYFYNCCCFCCCCYNYNYYNYYYYYYYFNYYYYYYYYNYYYS</sequence>
<dbReference type="Proteomes" id="UP000828390">
    <property type="component" value="Unassembled WGS sequence"/>
</dbReference>
<accession>A0A9D4CSU2</accession>
<comment type="caution">
    <text evidence="1">The sequence shown here is derived from an EMBL/GenBank/DDBJ whole genome shotgun (WGS) entry which is preliminary data.</text>
</comment>
<protein>
    <submittedName>
        <fullName evidence="1">Uncharacterized protein</fullName>
    </submittedName>
</protein>
<evidence type="ECO:0000313" key="2">
    <source>
        <dbReference type="Proteomes" id="UP000828390"/>
    </source>
</evidence>
<reference evidence="1" key="2">
    <citation type="submission" date="2020-11" db="EMBL/GenBank/DDBJ databases">
        <authorList>
            <person name="McCartney M.A."/>
            <person name="Auch B."/>
            <person name="Kono T."/>
            <person name="Mallez S."/>
            <person name="Becker A."/>
            <person name="Gohl D.M."/>
            <person name="Silverstein K.A.T."/>
            <person name="Koren S."/>
            <person name="Bechman K.B."/>
            <person name="Herman A."/>
            <person name="Abrahante J.E."/>
            <person name="Garbe J."/>
        </authorList>
    </citation>
    <scope>NUCLEOTIDE SEQUENCE</scope>
    <source>
        <strain evidence="1">Duluth1</strain>
        <tissue evidence="1">Whole animal</tissue>
    </source>
</reference>
<name>A0A9D4CSU2_DREPO</name>
<evidence type="ECO:0000313" key="1">
    <source>
        <dbReference type="EMBL" id="KAH3730027.1"/>
    </source>
</evidence>
<organism evidence="1 2">
    <name type="scientific">Dreissena polymorpha</name>
    <name type="common">Zebra mussel</name>
    <name type="synonym">Mytilus polymorpha</name>
    <dbReference type="NCBI Taxonomy" id="45954"/>
    <lineage>
        <taxon>Eukaryota</taxon>
        <taxon>Metazoa</taxon>
        <taxon>Spiralia</taxon>
        <taxon>Lophotrochozoa</taxon>
        <taxon>Mollusca</taxon>
        <taxon>Bivalvia</taxon>
        <taxon>Autobranchia</taxon>
        <taxon>Heteroconchia</taxon>
        <taxon>Euheterodonta</taxon>
        <taxon>Imparidentia</taxon>
        <taxon>Neoheterodontei</taxon>
        <taxon>Myida</taxon>
        <taxon>Dreissenoidea</taxon>
        <taxon>Dreissenidae</taxon>
        <taxon>Dreissena</taxon>
    </lineage>
</organism>
<proteinExistence type="predicted"/>
<gene>
    <name evidence="1" type="ORF">DPMN_056005</name>
</gene>